<name>A0AAN8IBB6_9EURO</name>
<dbReference type="EMBL" id="JAKLMC020000004">
    <property type="protein sequence ID" value="KAK5956810.1"/>
    <property type="molecule type" value="Genomic_DNA"/>
</dbReference>
<dbReference type="SUPFAM" id="SSF51182">
    <property type="entry name" value="RmlC-like cupins"/>
    <property type="match status" value="1"/>
</dbReference>
<organism evidence="1 2">
    <name type="scientific">Knufia fluminis</name>
    <dbReference type="NCBI Taxonomy" id="191047"/>
    <lineage>
        <taxon>Eukaryota</taxon>
        <taxon>Fungi</taxon>
        <taxon>Dikarya</taxon>
        <taxon>Ascomycota</taxon>
        <taxon>Pezizomycotina</taxon>
        <taxon>Eurotiomycetes</taxon>
        <taxon>Chaetothyriomycetidae</taxon>
        <taxon>Chaetothyriales</taxon>
        <taxon>Trichomeriaceae</taxon>
        <taxon>Knufia</taxon>
    </lineage>
</organism>
<gene>
    <name evidence="1" type="ORF">OHC33_002298</name>
</gene>
<evidence type="ECO:0000313" key="2">
    <source>
        <dbReference type="Proteomes" id="UP001316803"/>
    </source>
</evidence>
<dbReference type="Gene3D" id="2.60.120.10">
    <property type="entry name" value="Jelly Rolls"/>
    <property type="match status" value="1"/>
</dbReference>
<sequence>MGSKTNTASRNEFVSRDDSDPNYNAVFRFDTDPSRPGMTQITLPEKSTWTPGLHWHEQHIEYFKVVKGRVLIRLDGVLKLVTPDDGPQRVDRFVVHEFMRADYSKPVDEKDPGEVVTEEWTDPADGVKHVFFRNLFGILEDSKAYWKSWTYLQAAYVAAHCDDWRQVVPGRLSWASTHAIYAAVRGVGGVLGLKLWQEEYTPEELRSVARGLESVKRSKLD</sequence>
<protein>
    <submittedName>
        <fullName evidence="1">Uncharacterized protein</fullName>
    </submittedName>
</protein>
<dbReference type="InterPro" id="IPR011051">
    <property type="entry name" value="RmlC_Cupin_sf"/>
</dbReference>
<dbReference type="Proteomes" id="UP001316803">
    <property type="component" value="Unassembled WGS sequence"/>
</dbReference>
<reference evidence="1 2" key="1">
    <citation type="submission" date="2022-12" db="EMBL/GenBank/DDBJ databases">
        <title>Genomic features and morphological characterization of a novel Knufia sp. strain isolated from spacecraft assembly facility.</title>
        <authorList>
            <person name="Teixeira M."/>
            <person name="Chander A.M."/>
            <person name="Stajich J.E."/>
            <person name="Venkateswaran K."/>
        </authorList>
    </citation>
    <scope>NUCLEOTIDE SEQUENCE [LARGE SCALE GENOMIC DNA]</scope>
    <source>
        <strain evidence="1 2">FJI-L2-BK-P2</strain>
    </source>
</reference>
<dbReference type="InterPro" id="IPR014710">
    <property type="entry name" value="RmlC-like_jellyroll"/>
</dbReference>
<evidence type="ECO:0000313" key="1">
    <source>
        <dbReference type="EMBL" id="KAK5956810.1"/>
    </source>
</evidence>
<comment type="caution">
    <text evidence="1">The sequence shown here is derived from an EMBL/GenBank/DDBJ whole genome shotgun (WGS) entry which is preliminary data.</text>
</comment>
<proteinExistence type="predicted"/>
<dbReference type="AlphaFoldDB" id="A0AAN8IBB6"/>
<keyword evidence="2" id="KW-1185">Reference proteome</keyword>
<accession>A0AAN8IBB6</accession>